<keyword evidence="3" id="KW-1185">Reference proteome</keyword>
<dbReference type="AlphaFoldDB" id="S9QBP6"/>
<evidence type="ECO:0000256" key="1">
    <source>
        <dbReference type="SAM" id="MobiDB-lite"/>
    </source>
</evidence>
<comment type="caution">
    <text evidence="2">The sequence shown here is derived from an EMBL/GenBank/DDBJ whole genome shotgun (WGS) entry which is preliminary data.</text>
</comment>
<evidence type="ECO:0000313" key="3">
    <source>
        <dbReference type="Proteomes" id="UP000015347"/>
    </source>
</evidence>
<gene>
    <name evidence="2" type="ORF">Salmuc_04419</name>
</gene>
<organism evidence="2 3">
    <name type="scientific">Salipiger mucosus DSM 16094</name>
    <dbReference type="NCBI Taxonomy" id="1123237"/>
    <lineage>
        <taxon>Bacteria</taxon>
        <taxon>Pseudomonadati</taxon>
        <taxon>Pseudomonadota</taxon>
        <taxon>Alphaproteobacteria</taxon>
        <taxon>Rhodobacterales</taxon>
        <taxon>Roseobacteraceae</taxon>
        <taxon>Salipiger</taxon>
    </lineage>
</organism>
<feature type="region of interest" description="Disordered" evidence="1">
    <location>
        <begin position="25"/>
        <end position="47"/>
    </location>
</feature>
<dbReference type="STRING" id="1123237.Salmuc_04419"/>
<dbReference type="Proteomes" id="UP000015347">
    <property type="component" value="Unassembled WGS sequence"/>
</dbReference>
<reference evidence="3" key="1">
    <citation type="journal article" date="2014" name="Stand. Genomic Sci.">
        <title>Genome sequence of the exopolysaccharide-producing Salipiger mucosus type strain (DSM 16094(T)), a moderately halophilic member of the Roseobacter clade.</title>
        <authorList>
            <person name="Riedel T."/>
            <person name="Spring S."/>
            <person name="Fiebig A."/>
            <person name="Petersen J."/>
            <person name="Kyrpides N.C."/>
            <person name="Goker M."/>
            <person name="Klenk H.P."/>
        </authorList>
    </citation>
    <scope>NUCLEOTIDE SEQUENCE [LARGE SCALE GENOMIC DNA]</scope>
    <source>
        <strain evidence="3">DSM 16094</strain>
    </source>
</reference>
<evidence type="ECO:0000313" key="2">
    <source>
        <dbReference type="EMBL" id="EPX78836.1"/>
    </source>
</evidence>
<accession>S9QBP6</accession>
<proteinExistence type="predicted"/>
<name>S9QBP6_9RHOB</name>
<protein>
    <submittedName>
        <fullName evidence="2">Uncharacterized protein</fullName>
    </submittedName>
</protein>
<dbReference type="EMBL" id="APVH01000038">
    <property type="protein sequence ID" value="EPX78836.1"/>
    <property type="molecule type" value="Genomic_DNA"/>
</dbReference>
<dbReference type="HOGENOM" id="CLU_3172997_0_0_5"/>
<sequence length="47" mass="4716">MRKTQGSPGCHAWPGLASYSAIASGMRGGGATDRGPGATAYLPKPAR</sequence>